<gene>
    <name evidence="3" type="ORF">PHYPADRAFT_103923</name>
</gene>
<protein>
    <submittedName>
        <fullName evidence="3">Predicted protein</fullName>
    </submittedName>
</protein>
<dbReference type="InterPro" id="IPR036779">
    <property type="entry name" value="LysM_dom_sf"/>
</dbReference>
<dbReference type="PANTHER" id="PTHR34700">
    <property type="entry name" value="POTASSIUM BINDING PROTEIN KBP"/>
    <property type="match status" value="1"/>
</dbReference>
<dbReference type="Gene3D" id="3.10.350.10">
    <property type="entry name" value="LysM domain"/>
    <property type="match status" value="1"/>
</dbReference>
<dbReference type="HOGENOM" id="CLU_876153_0_0_1"/>
<feature type="non-terminal residue" evidence="3">
    <location>
        <position position="422"/>
    </location>
</feature>
<dbReference type="InterPro" id="IPR056937">
    <property type="entry name" value="YqbQ/XkdQ"/>
</dbReference>
<dbReference type="SMART" id="SM00257">
    <property type="entry name" value="LysM"/>
    <property type="match status" value="1"/>
</dbReference>
<dbReference type="Pfam" id="PF24032">
    <property type="entry name" value="YQBQ"/>
    <property type="match status" value="1"/>
</dbReference>
<dbReference type="PROSITE" id="PS51782">
    <property type="entry name" value="LYSM"/>
    <property type="match status" value="1"/>
</dbReference>
<dbReference type="eggNOG" id="ENOG502SJ5I">
    <property type="taxonomic scope" value="Eukaryota"/>
</dbReference>
<dbReference type="AlphaFoldDB" id="A9U7J7"/>
<dbReference type="EMBL" id="DS546530">
    <property type="protein sequence ID" value="EDQ48356.1"/>
    <property type="molecule type" value="Genomic_DNA"/>
</dbReference>
<evidence type="ECO:0000256" key="1">
    <source>
        <dbReference type="SAM" id="MobiDB-lite"/>
    </source>
</evidence>
<dbReference type="InterPro" id="IPR052196">
    <property type="entry name" value="Bact_Kbp"/>
</dbReference>
<organism>
    <name type="scientific">Physcomitrium patens</name>
    <name type="common">Spreading-leaved earth moss</name>
    <name type="synonym">Physcomitrella patens</name>
    <dbReference type="NCBI Taxonomy" id="3218"/>
    <lineage>
        <taxon>Eukaryota</taxon>
        <taxon>Viridiplantae</taxon>
        <taxon>Streptophyta</taxon>
        <taxon>Embryophyta</taxon>
        <taxon>Bryophyta</taxon>
        <taxon>Bryophytina</taxon>
        <taxon>Bryopsida</taxon>
        <taxon>Funariidae</taxon>
        <taxon>Funariales</taxon>
        <taxon>Funariaceae</taxon>
        <taxon>Physcomitrium</taxon>
    </lineage>
</organism>
<dbReference type="Pfam" id="PF01476">
    <property type="entry name" value="LysM"/>
    <property type="match status" value="1"/>
</dbReference>
<dbReference type="InterPro" id="IPR018392">
    <property type="entry name" value="LysM"/>
</dbReference>
<evidence type="ECO:0000259" key="2">
    <source>
        <dbReference type="PROSITE" id="PS51782"/>
    </source>
</evidence>
<feature type="region of interest" description="Disordered" evidence="1">
    <location>
        <begin position="62"/>
        <end position="83"/>
    </location>
</feature>
<proteinExistence type="predicted"/>
<accession>A9U7J7</accession>
<name>A9U7J7_PHYPA</name>
<dbReference type="SUPFAM" id="SSF54106">
    <property type="entry name" value="LysM domain"/>
    <property type="match status" value="1"/>
</dbReference>
<evidence type="ECO:0000313" key="3">
    <source>
        <dbReference type="EMBL" id="EDQ48356.1"/>
    </source>
</evidence>
<dbReference type="PANTHER" id="PTHR34700:SF4">
    <property type="entry name" value="PHAGE-LIKE ELEMENT PBSX PROTEIN XKDP"/>
    <property type="match status" value="1"/>
</dbReference>
<sequence length="422" mass="46495">MNKLNDFLVMKTPLRFVISEAGINVPVFVASHQTTFRGGEPGDVYFDITLRTWRELKVAKTAGSGTSGGTAVNKKQRTDMKEKNKTYTVKAGDSLSKIAKLELGDSSKWNQIYKLNQKVIGKDPNAIKPGQKLDKYDLTPLVEAINLRDSLEQIAYQGTVNLVVTPDLPPIAPGMAIRISGIPYGKKDYVTLLHPAVVWEVETTNNGMKRMTITLYDRTIYLDKSEDEYLFPAKQTATQRFKKYASDWNLKIAKLPDTGKELGRAVYRTQSLYASMFADLRATAKAGGKLYHPRMIASGLELYELGTNPDVYVLEAVTDTMQTRTLEGAATKVKVLATAASETGKEVPSKVLAIEEKDVAKYGQLQAIIQDDEVKNGAAARELARSKLRGIQETITVNAPDINTIRAGDAVMLGQVQLLITS</sequence>
<reference evidence="3" key="1">
    <citation type="journal article" date="2008" name="Science">
        <title>The Physcomitrella genome reveals evolutionary insights into the conquest of land by plants.</title>
        <authorList>
            <person name="Rensing S."/>
            <person name="Lang D."/>
            <person name="Zimmer A."/>
            <person name="Terry A."/>
            <person name="Salamov A."/>
            <person name="Shapiro H."/>
            <person name="Nishiyama T."/>
            <person name="Perroud P.-F."/>
            <person name="Lindquist E."/>
            <person name="Kamisugi Y."/>
            <person name="Tanahashi T."/>
            <person name="Sakakibara K."/>
            <person name="Fujita T."/>
            <person name="Oishi K."/>
            <person name="Shin-I T."/>
            <person name="Kuroki Y."/>
            <person name="Toyoda A."/>
            <person name="Suzuki Y."/>
            <person name="Hashimoto A."/>
            <person name="Yamaguchi K."/>
            <person name="Sugano A."/>
            <person name="Kohara Y."/>
            <person name="Fujiyama A."/>
            <person name="Anterola A."/>
            <person name="Aoki S."/>
            <person name="Ashton N."/>
            <person name="Barbazuk W.B."/>
            <person name="Barker E."/>
            <person name="Bennetzen J."/>
            <person name="Bezanilla M."/>
            <person name="Blankenship R."/>
            <person name="Cho S.H."/>
            <person name="Dutcher S."/>
            <person name="Estelle M."/>
            <person name="Fawcett J.A."/>
            <person name="Gundlach H."/>
            <person name="Hanada K."/>
            <person name="Heyl A."/>
            <person name="Hicks K.A."/>
            <person name="Hugh J."/>
            <person name="Lohr M."/>
            <person name="Mayer K."/>
            <person name="Melkozernov A."/>
            <person name="Murata T."/>
            <person name="Nelson D."/>
            <person name="Pils B."/>
            <person name="Prigge M."/>
            <person name="Reiss B."/>
            <person name="Renner T."/>
            <person name="Rombauts S."/>
            <person name="Rushton P."/>
            <person name="Sanderfoot A."/>
            <person name="Schween G."/>
            <person name="Shiu S.-H."/>
            <person name="Stueber K."/>
            <person name="Theodoulou F.L."/>
            <person name="Tu H."/>
            <person name="Van de Peer Y."/>
            <person name="Verrier P.J."/>
            <person name="Waters E."/>
            <person name="Wood A."/>
            <person name="Yang L."/>
            <person name="Cove D."/>
            <person name="Cuming A."/>
            <person name="Hasebe M."/>
            <person name="Lucas S."/>
            <person name="Mishler D.B."/>
            <person name="Reski R."/>
            <person name="Grigoriev I."/>
            <person name="Quatrano R.S."/>
            <person name="Boore J.L."/>
        </authorList>
    </citation>
    <scope>NUCLEOTIDE SEQUENCE [LARGE SCALE GENOMIC DNA]</scope>
</reference>
<dbReference type="CDD" id="cd00118">
    <property type="entry name" value="LysM"/>
    <property type="match status" value="1"/>
</dbReference>
<feature type="domain" description="LysM" evidence="2">
    <location>
        <begin position="85"/>
        <end position="135"/>
    </location>
</feature>